<protein>
    <recommendedName>
        <fullName evidence="5">INO80 complex subunit F domain-containing protein</fullName>
    </recommendedName>
</protein>
<dbReference type="Proteomes" id="UP001214415">
    <property type="component" value="Chromosome 7"/>
</dbReference>
<dbReference type="Pfam" id="PF24245">
    <property type="entry name" value="INO80F"/>
    <property type="match status" value="1"/>
</dbReference>
<sequence length="144" mass="16014">MATGAAANAPAPTKQKSKAYLSSVAIQSDAIKYRQKYKELKRKVHEIELENDKLQATTLRIKGNIQRLRLERAYVSNILQHSILYERLEADMRNAPPAKTSAIDPVRDAKASAESAESKEQDVSAEPSSKMEDDAITSELEQTL</sequence>
<feature type="coiled-coil region" evidence="3">
    <location>
        <begin position="30"/>
        <end position="57"/>
    </location>
</feature>
<keyword evidence="7" id="KW-1185">Reference proteome</keyword>
<dbReference type="GO" id="GO:0005634">
    <property type="term" value="C:nucleus"/>
    <property type="evidence" value="ECO:0007669"/>
    <property type="project" value="UniProtKB-SubCell"/>
</dbReference>
<dbReference type="AlphaFoldDB" id="A0AAF0EEC7"/>
<feature type="compositionally biased region" description="Basic and acidic residues" evidence="4">
    <location>
        <begin position="105"/>
        <end position="122"/>
    </location>
</feature>
<feature type="domain" description="INO80 complex subunit F" evidence="5">
    <location>
        <begin position="33"/>
        <end position="74"/>
    </location>
</feature>
<evidence type="ECO:0000256" key="3">
    <source>
        <dbReference type="SAM" id="Coils"/>
    </source>
</evidence>
<evidence type="ECO:0000259" key="5">
    <source>
        <dbReference type="Pfam" id="PF24245"/>
    </source>
</evidence>
<gene>
    <name evidence="6" type="ORF">MEQU1_003466</name>
</gene>
<evidence type="ECO:0000256" key="4">
    <source>
        <dbReference type="SAM" id="MobiDB-lite"/>
    </source>
</evidence>
<proteinExistence type="predicted"/>
<evidence type="ECO:0000256" key="2">
    <source>
        <dbReference type="ARBA" id="ARBA00023242"/>
    </source>
</evidence>
<dbReference type="EMBL" id="CP119906">
    <property type="protein sequence ID" value="WFD24762.1"/>
    <property type="molecule type" value="Genomic_DNA"/>
</dbReference>
<feature type="region of interest" description="Disordered" evidence="4">
    <location>
        <begin position="96"/>
        <end position="144"/>
    </location>
</feature>
<name>A0AAF0EEC7_9BASI</name>
<evidence type="ECO:0000313" key="7">
    <source>
        <dbReference type="Proteomes" id="UP001214415"/>
    </source>
</evidence>
<comment type="subcellular location">
    <subcellularLocation>
        <location evidence="1">Nucleus</location>
    </subcellularLocation>
</comment>
<organism evidence="6 7">
    <name type="scientific">Malassezia equina</name>
    <dbReference type="NCBI Taxonomy" id="1381935"/>
    <lineage>
        <taxon>Eukaryota</taxon>
        <taxon>Fungi</taxon>
        <taxon>Dikarya</taxon>
        <taxon>Basidiomycota</taxon>
        <taxon>Ustilaginomycotina</taxon>
        <taxon>Malasseziomycetes</taxon>
        <taxon>Malasseziales</taxon>
        <taxon>Malasseziaceae</taxon>
        <taxon>Malassezia</taxon>
    </lineage>
</organism>
<accession>A0AAF0EEC7</accession>
<keyword evidence="3" id="KW-0175">Coiled coil</keyword>
<reference evidence="6" key="1">
    <citation type="submission" date="2023-03" db="EMBL/GenBank/DDBJ databases">
        <title>Mating type loci evolution in Malassezia.</title>
        <authorList>
            <person name="Coelho M.A."/>
        </authorList>
    </citation>
    <scope>NUCLEOTIDE SEQUENCE</scope>
    <source>
        <strain evidence="6">CBS 12830</strain>
    </source>
</reference>
<dbReference type="InterPro" id="IPR056513">
    <property type="entry name" value="INO80F"/>
</dbReference>
<keyword evidence="2" id="KW-0539">Nucleus</keyword>
<evidence type="ECO:0000313" key="6">
    <source>
        <dbReference type="EMBL" id="WFD24762.1"/>
    </source>
</evidence>
<evidence type="ECO:0000256" key="1">
    <source>
        <dbReference type="ARBA" id="ARBA00004123"/>
    </source>
</evidence>